<gene>
    <name evidence="1" type="ORF">BCR41DRAFT_406007</name>
</gene>
<dbReference type="EMBL" id="MCFF01000018">
    <property type="protein sequence ID" value="ORZ16203.1"/>
    <property type="molecule type" value="Genomic_DNA"/>
</dbReference>
<dbReference type="InParanoid" id="A0A1Y2GSI1"/>
<evidence type="ECO:0000313" key="2">
    <source>
        <dbReference type="Proteomes" id="UP000193648"/>
    </source>
</evidence>
<dbReference type="AlphaFoldDB" id="A0A1Y2GSI1"/>
<dbReference type="STRING" id="64571.A0A1Y2GSI1"/>
<reference evidence="1 2" key="1">
    <citation type="submission" date="2016-07" db="EMBL/GenBank/DDBJ databases">
        <title>Pervasive Adenine N6-methylation of Active Genes in Fungi.</title>
        <authorList>
            <consortium name="DOE Joint Genome Institute"/>
            <person name="Mondo S.J."/>
            <person name="Dannebaum R.O."/>
            <person name="Kuo R.C."/>
            <person name="Labutti K."/>
            <person name="Haridas S."/>
            <person name="Kuo A."/>
            <person name="Salamov A."/>
            <person name="Ahrendt S.R."/>
            <person name="Lipzen A."/>
            <person name="Sullivan W."/>
            <person name="Andreopoulos W.B."/>
            <person name="Clum A."/>
            <person name="Lindquist E."/>
            <person name="Daum C."/>
            <person name="Ramamoorthy G.K."/>
            <person name="Gryganskyi A."/>
            <person name="Culley D."/>
            <person name="Magnuson J.K."/>
            <person name="James T.Y."/>
            <person name="O'Malley M.A."/>
            <person name="Stajich J.E."/>
            <person name="Spatafora J.W."/>
            <person name="Visel A."/>
            <person name="Grigoriev I.V."/>
        </authorList>
    </citation>
    <scope>NUCLEOTIDE SEQUENCE [LARGE SCALE GENOMIC DNA]</scope>
    <source>
        <strain evidence="1 2">NRRL 3116</strain>
    </source>
</reference>
<proteinExistence type="predicted"/>
<dbReference type="GeneID" id="33571232"/>
<name>A0A1Y2GSI1_9FUNG</name>
<protein>
    <submittedName>
        <fullName evidence="1">Uncharacterized protein</fullName>
    </submittedName>
</protein>
<sequence>MFFYKLDFFDITLFRYIDDGFAIIRTTKHDNLPWSKETFNLLKPYIDIKLHQIYASCQSLNITIDHGNNGQQVVMLDLLISVDNNTSPTRFTIAPFDKPVNKHLYTDPDTYYPRKYVFNWINGENQRLIRNSSQSSFHTHATAQFAQHLLNRNYPSHVINNQLRLHSYDERNTLLYPAPSSQKNDTIIKKMFLHNIPGRDKLEQFGRMILRDIHTLKPARYENTQTTWIIYKGSNLRNQLNTYNKKILQSAPIRSRL</sequence>
<keyword evidence="2" id="KW-1185">Reference proteome</keyword>
<accession>A0A1Y2GSI1</accession>
<dbReference type="Proteomes" id="UP000193648">
    <property type="component" value="Unassembled WGS sequence"/>
</dbReference>
<dbReference type="RefSeq" id="XP_021881550.1">
    <property type="nucleotide sequence ID" value="XM_022029389.1"/>
</dbReference>
<dbReference type="OrthoDB" id="2447884at2759"/>
<organism evidence="1 2">
    <name type="scientific">Lobosporangium transversale</name>
    <dbReference type="NCBI Taxonomy" id="64571"/>
    <lineage>
        <taxon>Eukaryota</taxon>
        <taxon>Fungi</taxon>
        <taxon>Fungi incertae sedis</taxon>
        <taxon>Mucoromycota</taxon>
        <taxon>Mortierellomycotina</taxon>
        <taxon>Mortierellomycetes</taxon>
        <taxon>Mortierellales</taxon>
        <taxon>Mortierellaceae</taxon>
        <taxon>Lobosporangium</taxon>
    </lineage>
</organism>
<evidence type="ECO:0000313" key="1">
    <source>
        <dbReference type="EMBL" id="ORZ16203.1"/>
    </source>
</evidence>
<comment type="caution">
    <text evidence="1">The sequence shown here is derived from an EMBL/GenBank/DDBJ whole genome shotgun (WGS) entry which is preliminary data.</text>
</comment>